<keyword evidence="3" id="KW-1185">Reference proteome</keyword>
<organism evidence="2 3">
    <name type="scientific">Myotis davidii</name>
    <name type="common">David's myotis</name>
    <dbReference type="NCBI Taxonomy" id="225400"/>
    <lineage>
        <taxon>Eukaryota</taxon>
        <taxon>Metazoa</taxon>
        <taxon>Chordata</taxon>
        <taxon>Craniata</taxon>
        <taxon>Vertebrata</taxon>
        <taxon>Euteleostomi</taxon>
        <taxon>Mammalia</taxon>
        <taxon>Eutheria</taxon>
        <taxon>Laurasiatheria</taxon>
        <taxon>Chiroptera</taxon>
        <taxon>Yangochiroptera</taxon>
        <taxon>Vespertilionidae</taxon>
        <taxon>Myotis</taxon>
    </lineage>
</organism>
<dbReference type="AlphaFoldDB" id="L5LTV9"/>
<accession>L5LTV9</accession>
<proteinExistence type="predicted"/>
<evidence type="ECO:0000313" key="3">
    <source>
        <dbReference type="Proteomes" id="UP000010556"/>
    </source>
</evidence>
<gene>
    <name evidence="2" type="ORF">MDA_GLEAN10007346</name>
</gene>
<evidence type="ECO:0000256" key="1">
    <source>
        <dbReference type="SAM" id="MobiDB-lite"/>
    </source>
</evidence>
<feature type="compositionally biased region" description="Polar residues" evidence="1">
    <location>
        <begin position="80"/>
        <end position="91"/>
    </location>
</feature>
<sequence length="91" mass="10163">MVPQPGLRRLGRNRLSDISQGVLDCKRARARPRDSIGARIDLYVGGFGTCLHRARLPANNLMEDGKKDSQIPYSKETESTHQQCPNTTKNV</sequence>
<dbReference type="EMBL" id="KB107981">
    <property type="protein sequence ID" value="ELK29501.1"/>
    <property type="molecule type" value="Genomic_DNA"/>
</dbReference>
<feature type="compositionally biased region" description="Basic and acidic residues" evidence="1">
    <location>
        <begin position="63"/>
        <end position="79"/>
    </location>
</feature>
<name>L5LTV9_MYODS</name>
<feature type="region of interest" description="Disordered" evidence="1">
    <location>
        <begin position="61"/>
        <end position="91"/>
    </location>
</feature>
<evidence type="ECO:0000313" key="2">
    <source>
        <dbReference type="EMBL" id="ELK29501.1"/>
    </source>
</evidence>
<dbReference type="Proteomes" id="UP000010556">
    <property type="component" value="Unassembled WGS sequence"/>
</dbReference>
<reference evidence="3" key="1">
    <citation type="journal article" date="2013" name="Science">
        <title>Comparative analysis of bat genomes provides insight into the evolution of flight and immunity.</title>
        <authorList>
            <person name="Zhang G."/>
            <person name="Cowled C."/>
            <person name="Shi Z."/>
            <person name="Huang Z."/>
            <person name="Bishop-Lilly K.A."/>
            <person name="Fang X."/>
            <person name="Wynne J.W."/>
            <person name="Xiong Z."/>
            <person name="Baker M.L."/>
            <person name="Zhao W."/>
            <person name="Tachedjian M."/>
            <person name="Zhu Y."/>
            <person name="Zhou P."/>
            <person name="Jiang X."/>
            <person name="Ng J."/>
            <person name="Yang L."/>
            <person name="Wu L."/>
            <person name="Xiao J."/>
            <person name="Feng Y."/>
            <person name="Chen Y."/>
            <person name="Sun X."/>
            <person name="Zhang Y."/>
            <person name="Marsh G.A."/>
            <person name="Crameri G."/>
            <person name="Broder C.C."/>
            <person name="Frey K.G."/>
            <person name="Wang L.F."/>
            <person name="Wang J."/>
        </authorList>
    </citation>
    <scope>NUCLEOTIDE SEQUENCE [LARGE SCALE GENOMIC DNA]</scope>
</reference>
<protein>
    <submittedName>
        <fullName evidence="2">Uncharacterized protein</fullName>
    </submittedName>
</protein>